<proteinExistence type="inferred from homology"/>
<feature type="active site" description="Proton acceptor" evidence="4">
    <location>
        <position position="84"/>
    </location>
</feature>
<accession>A0A6C2D2R8</accession>
<keyword evidence="4" id="KW-0963">Cytoplasm</keyword>
<evidence type="ECO:0000256" key="2">
    <source>
        <dbReference type="ARBA" id="ARBA00022801"/>
    </source>
</evidence>
<organism evidence="5 6">
    <name type="scientific">Zoogloea oleivorans</name>
    <dbReference type="NCBI Taxonomy" id="1552750"/>
    <lineage>
        <taxon>Bacteria</taxon>
        <taxon>Pseudomonadati</taxon>
        <taxon>Pseudomonadota</taxon>
        <taxon>Betaproteobacteria</taxon>
        <taxon>Rhodocyclales</taxon>
        <taxon>Zoogloeaceae</taxon>
        <taxon>Zoogloea</taxon>
    </lineage>
</organism>
<sequence length="203" mass="22585">MSHTAIYLASNSPRRRELLKQIHVSFEPLLFRGPGREDHDIAEHVLPGEDAVAYVRRVALAKAEGGIKRVLWRSLPQRLLLAADTTLEVDGEIIGKPDNDEHAQAILRDLSGRTHQVLTAVVVTDGTRYAQRLSTSQVRFRRITEEEIRHYVATGEAADKAGAYGIQGRAAIFIEEIRGSYTGIMGLPLFETAALLREFGYPL</sequence>
<dbReference type="Proteomes" id="UP000389128">
    <property type="component" value="Unassembled WGS sequence"/>
</dbReference>
<dbReference type="HAMAP" id="MF_00528">
    <property type="entry name" value="Maf"/>
    <property type="match status" value="1"/>
</dbReference>
<reference evidence="5 6" key="1">
    <citation type="submission" date="2019-01" db="EMBL/GenBank/DDBJ databases">
        <title>Zoogloea oleivorans genome sequencing and assembly.</title>
        <authorList>
            <person name="Tancsics A."/>
            <person name="Farkas M."/>
            <person name="Kriszt B."/>
            <person name="Maroti G."/>
            <person name="Horvath B."/>
        </authorList>
    </citation>
    <scope>NUCLEOTIDE SEQUENCE [LARGE SCALE GENOMIC DNA]</scope>
    <source>
        <strain evidence="5 6">Buc</strain>
    </source>
</reference>
<feature type="site" description="Important for substrate specificity" evidence="4">
    <location>
        <position position="14"/>
    </location>
</feature>
<name>A0A6C2D2R8_9RHOO</name>
<dbReference type="EC" id="3.6.1.9" evidence="4"/>
<evidence type="ECO:0000313" key="5">
    <source>
        <dbReference type="EMBL" id="TYC60730.1"/>
    </source>
</evidence>
<dbReference type="Pfam" id="PF02545">
    <property type="entry name" value="Maf"/>
    <property type="match status" value="1"/>
</dbReference>
<dbReference type="OrthoDB" id="9807767at2"/>
<dbReference type="PIRSF" id="PIRSF006305">
    <property type="entry name" value="Maf"/>
    <property type="match status" value="1"/>
</dbReference>
<dbReference type="RefSeq" id="WP_148577933.1">
    <property type="nucleotide sequence ID" value="NZ_JAVEUW010000016.1"/>
</dbReference>
<comment type="catalytic activity">
    <reaction evidence="4">
        <text>dTTP + H2O = dTMP + diphosphate + H(+)</text>
        <dbReference type="Rhea" id="RHEA:28534"/>
        <dbReference type="ChEBI" id="CHEBI:15377"/>
        <dbReference type="ChEBI" id="CHEBI:15378"/>
        <dbReference type="ChEBI" id="CHEBI:33019"/>
        <dbReference type="ChEBI" id="CHEBI:37568"/>
        <dbReference type="ChEBI" id="CHEBI:63528"/>
        <dbReference type="EC" id="3.6.1.9"/>
    </reaction>
</comment>
<comment type="cofactor">
    <cofactor evidence="1 4">
        <name>a divalent metal cation</name>
        <dbReference type="ChEBI" id="CHEBI:60240"/>
    </cofactor>
</comment>
<evidence type="ECO:0000256" key="3">
    <source>
        <dbReference type="ARBA" id="ARBA00023080"/>
    </source>
</evidence>
<dbReference type="GO" id="GO:0005737">
    <property type="term" value="C:cytoplasm"/>
    <property type="evidence" value="ECO:0007669"/>
    <property type="project" value="UniProtKB-SubCell"/>
</dbReference>
<dbReference type="EMBL" id="SDKK01000004">
    <property type="protein sequence ID" value="TYC60730.1"/>
    <property type="molecule type" value="Genomic_DNA"/>
</dbReference>
<dbReference type="CDD" id="cd00555">
    <property type="entry name" value="Maf"/>
    <property type="match status" value="1"/>
</dbReference>
<comment type="caution">
    <text evidence="4">Lacks conserved residue(s) required for the propagation of feature annotation.</text>
</comment>
<dbReference type="PANTHER" id="PTHR43213">
    <property type="entry name" value="BIFUNCTIONAL DTTP/UTP PYROPHOSPHATASE/METHYLTRANSFERASE PROTEIN-RELATED"/>
    <property type="match status" value="1"/>
</dbReference>
<evidence type="ECO:0000256" key="1">
    <source>
        <dbReference type="ARBA" id="ARBA00001968"/>
    </source>
</evidence>
<dbReference type="InterPro" id="IPR029001">
    <property type="entry name" value="ITPase-like_fam"/>
</dbReference>
<evidence type="ECO:0000256" key="4">
    <source>
        <dbReference type="HAMAP-Rule" id="MF_00528"/>
    </source>
</evidence>
<comment type="caution">
    <text evidence="5">The sequence shown here is derived from an EMBL/GenBank/DDBJ whole genome shotgun (WGS) entry which is preliminary data.</text>
</comment>
<dbReference type="PANTHER" id="PTHR43213:SF5">
    <property type="entry name" value="BIFUNCTIONAL DTTP_UTP PYROPHOSPHATASE_METHYLTRANSFERASE PROTEIN-RELATED"/>
    <property type="match status" value="1"/>
</dbReference>
<dbReference type="NCBIfam" id="TIGR00172">
    <property type="entry name" value="maf"/>
    <property type="match status" value="1"/>
</dbReference>
<dbReference type="GO" id="GO:0009117">
    <property type="term" value="P:nucleotide metabolic process"/>
    <property type="evidence" value="ECO:0007669"/>
    <property type="project" value="UniProtKB-KW"/>
</dbReference>
<gene>
    <name evidence="5" type="ORF">ETQ85_04855</name>
</gene>
<dbReference type="GO" id="GO:0047429">
    <property type="term" value="F:nucleoside triphosphate diphosphatase activity"/>
    <property type="evidence" value="ECO:0007669"/>
    <property type="project" value="UniProtKB-EC"/>
</dbReference>
<comment type="subcellular location">
    <subcellularLocation>
        <location evidence="4">Cytoplasm</location>
    </subcellularLocation>
</comment>
<feature type="site" description="Important for substrate specificity" evidence="4">
    <location>
        <position position="85"/>
    </location>
</feature>
<comment type="function">
    <text evidence="4">Nucleoside triphosphate pyrophosphatase that hydrolyzes dTTP and UTP. May have a dual role in cell division arrest and in preventing the incorporation of modified nucleotides into cellular nucleic acids.</text>
</comment>
<dbReference type="AlphaFoldDB" id="A0A6C2D2R8"/>
<evidence type="ECO:0000313" key="6">
    <source>
        <dbReference type="Proteomes" id="UP000389128"/>
    </source>
</evidence>
<feature type="site" description="Important for substrate specificity" evidence="4">
    <location>
        <position position="167"/>
    </location>
</feature>
<dbReference type="Gene3D" id="3.90.950.10">
    <property type="match status" value="1"/>
</dbReference>
<dbReference type="InterPro" id="IPR003697">
    <property type="entry name" value="Maf-like"/>
</dbReference>
<protein>
    <recommendedName>
        <fullName evidence="4">dTTP/UTP pyrophosphatase</fullName>
        <shortName evidence="4">dTTPase/UTPase</shortName>
        <ecNumber evidence="4">3.6.1.9</ecNumber>
    </recommendedName>
    <alternativeName>
        <fullName evidence="4">Nucleoside triphosphate pyrophosphatase</fullName>
    </alternativeName>
    <alternativeName>
        <fullName evidence="4">Nucleotide pyrophosphatase</fullName>
        <shortName evidence="4">Nucleotide PPase</shortName>
    </alternativeName>
</protein>
<dbReference type="SUPFAM" id="SSF52972">
    <property type="entry name" value="ITPase-like"/>
    <property type="match status" value="1"/>
</dbReference>
<keyword evidence="2 4" id="KW-0378">Hydrolase</keyword>
<comment type="catalytic activity">
    <reaction evidence="4">
        <text>UTP + H2O = UMP + diphosphate + H(+)</text>
        <dbReference type="Rhea" id="RHEA:29395"/>
        <dbReference type="ChEBI" id="CHEBI:15377"/>
        <dbReference type="ChEBI" id="CHEBI:15378"/>
        <dbReference type="ChEBI" id="CHEBI:33019"/>
        <dbReference type="ChEBI" id="CHEBI:46398"/>
        <dbReference type="ChEBI" id="CHEBI:57865"/>
        <dbReference type="EC" id="3.6.1.9"/>
    </reaction>
</comment>
<keyword evidence="3 4" id="KW-0546">Nucleotide metabolism</keyword>
<comment type="similarity">
    <text evidence="4">Belongs to the Maf family. YhdE subfamily.</text>
</comment>
<keyword evidence="6" id="KW-1185">Reference proteome</keyword>